<evidence type="ECO:0000256" key="8">
    <source>
        <dbReference type="ARBA" id="ARBA00022989"/>
    </source>
</evidence>
<dbReference type="InterPro" id="IPR047117">
    <property type="entry name" value="PERK1-13-like"/>
</dbReference>
<evidence type="ECO:0000256" key="9">
    <source>
        <dbReference type="ARBA" id="ARBA00023136"/>
    </source>
</evidence>
<comment type="catalytic activity">
    <reaction evidence="11">
        <text>L-seryl-[protein] + ATP = O-phospho-L-seryl-[protein] + ADP + H(+)</text>
        <dbReference type="Rhea" id="RHEA:17989"/>
        <dbReference type="Rhea" id="RHEA-COMP:9863"/>
        <dbReference type="Rhea" id="RHEA-COMP:11604"/>
        <dbReference type="ChEBI" id="CHEBI:15378"/>
        <dbReference type="ChEBI" id="CHEBI:29999"/>
        <dbReference type="ChEBI" id="CHEBI:30616"/>
        <dbReference type="ChEBI" id="CHEBI:83421"/>
        <dbReference type="ChEBI" id="CHEBI:456216"/>
        <dbReference type="EC" id="2.7.11.1"/>
    </reaction>
</comment>
<keyword evidence="9" id="KW-0472">Membrane</keyword>
<dbReference type="PANTHER" id="PTHR47982">
    <property type="entry name" value="PROLINE-RICH RECEPTOR-LIKE PROTEIN KINASE PERK4"/>
    <property type="match status" value="1"/>
</dbReference>
<evidence type="ECO:0000256" key="10">
    <source>
        <dbReference type="ARBA" id="ARBA00047899"/>
    </source>
</evidence>
<keyword evidence="13" id="KW-1185">Reference proteome</keyword>
<keyword evidence="6" id="KW-0547">Nucleotide-binding</keyword>
<organism evidence="12 13">
    <name type="scientific">Aegilops tauschii subsp. strangulata</name>
    <name type="common">Goatgrass</name>
    <dbReference type="NCBI Taxonomy" id="200361"/>
    <lineage>
        <taxon>Eukaryota</taxon>
        <taxon>Viridiplantae</taxon>
        <taxon>Streptophyta</taxon>
        <taxon>Embryophyta</taxon>
        <taxon>Tracheophyta</taxon>
        <taxon>Spermatophyta</taxon>
        <taxon>Magnoliopsida</taxon>
        <taxon>Liliopsida</taxon>
        <taxon>Poales</taxon>
        <taxon>Poaceae</taxon>
        <taxon>BOP clade</taxon>
        <taxon>Pooideae</taxon>
        <taxon>Triticodae</taxon>
        <taxon>Triticeae</taxon>
        <taxon>Triticinae</taxon>
        <taxon>Aegilops</taxon>
    </lineage>
</organism>
<evidence type="ECO:0000313" key="12">
    <source>
        <dbReference type="EnsemblPlants" id="AET1Gv20811400.7"/>
    </source>
</evidence>
<keyword evidence="3" id="KW-0418">Kinase</keyword>
<proteinExistence type="predicted"/>
<dbReference type="GO" id="GO:0005886">
    <property type="term" value="C:plasma membrane"/>
    <property type="evidence" value="ECO:0007669"/>
    <property type="project" value="UniProtKB-SubCell"/>
</dbReference>
<accession>A0A452ZK50</accession>
<reference evidence="13" key="2">
    <citation type="journal article" date="2017" name="Nat. Plants">
        <title>The Aegilops tauschii genome reveals multiple impacts of transposons.</title>
        <authorList>
            <person name="Zhao G."/>
            <person name="Zou C."/>
            <person name="Li K."/>
            <person name="Wang K."/>
            <person name="Li T."/>
            <person name="Gao L."/>
            <person name="Zhang X."/>
            <person name="Wang H."/>
            <person name="Yang Z."/>
            <person name="Liu X."/>
            <person name="Jiang W."/>
            <person name="Mao L."/>
            <person name="Kong X."/>
            <person name="Jiao Y."/>
            <person name="Jia J."/>
        </authorList>
    </citation>
    <scope>NUCLEOTIDE SEQUENCE [LARGE SCALE GENOMIC DNA]</scope>
    <source>
        <strain evidence="13">cv. AL8/78</strain>
    </source>
</reference>
<sequence>FFGVQARPLLTKALDGELSVELIDPRLEANYDAHEMQRLIACAAAAVRHTARSRPRVSQVSVHARSFDDILGEMN</sequence>
<protein>
    <recommendedName>
        <fullName evidence="2">non-specific serine/threonine protein kinase</fullName>
        <ecNumber evidence="2">2.7.11.1</ecNumber>
    </recommendedName>
</protein>
<keyword evidence="8" id="KW-1133">Transmembrane helix</keyword>
<evidence type="ECO:0000256" key="5">
    <source>
        <dbReference type="ARBA" id="ARBA00022692"/>
    </source>
</evidence>
<evidence type="ECO:0000256" key="3">
    <source>
        <dbReference type="ARBA" id="ARBA00022527"/>
    </source>
</evidence>
<comment type="subcellular location">
    <subcellularLocation>
        <location evidence="1">Cell membrane</location>
        <topology evidence="1">Single-pass membrane protein</topology>
    </subcellularLocation>
</comment>
<keyword evidence="5" id="KW-0812">Transmembrane</keyword>
<evidence type="ECO:0000256" key="2">
    <source>
        <dbReference type="ARBA" id="ARBA00012513"/>
    </source>
</evidence>
<evidence type="ECO:0000256" key="11">
    <source>
        <dbReference type="ARBA" id="ARBA00048679"/>
    </source>
</evidence>
<dbReference type="AlphaFoldDB" id="A0A452ZK50"/>
<reference evidence="12" key="4">
    <citation type="submission" date="2019-03" db="UniProtKB">
        <authorList>
            <consortium name="EnsemblPlants"/>
        </authorList>
    </citation>
    <scope>IDENTIFICATION</scope>
</reference>
<reference evidence="13" key="1">
    <citation type="journal article" date="2014" name="Science">
        <title>Ancient hybridizations among the ancestral genomes of bread wheat.</title>
        <authorList>
            <consortium name="International Wheat Genome Sequencing Consortium,"/>
            <person name="Marcussen T."/>
            <person name="Sandve S.R."/>
            <person name="Heier L."/>
            <person name="Spannagl M."/>
            <person name="Pfeifer M."/>
            <person name="Jakobsen K.S."/>
            <person name="Wulff B.B."/>
            <person name="Steuernagel B."/>
            <person name="Mayer K.F."/>
            <person name="Olsen O.A."/>
        </authorList>
    </citation>
    <scope>NUCLEOTIDE SEQUENCE [LARGE SCALE GENOMIC DNA]</scope>
    <source>
        <strain evidence="13">cv. AL8/78</strain>
    </source>
</reference>
<reference evidence="12" key="5">
    <citation type="journal article" date="2021" name="G3 (Bethesda)">
        <title>Aegilops tauschii genome assembly Aet v5.0 features greater sequence contiguity and improved annotation.</title>
        <authorList>
            <person name="Wang L."/>
            <person name="Zhu T."/>
            <person name="Rodriguez J.C."/>
            <person name="Deal K.R."/>
            <person name="Dubcovsky J."/>
            <person name="McGuire P.E."/>
            <person name="Lux T."/>
            <person name="Spannagl M."/>
            <person name="Mayer K.F.X."/>
            <person name="Baldrich P."/>
            <person name="Meyers B.C."/>
            <person name="Huo N."/>
            <person name="Gu Y.Q."/>
            <person name="Zhou H."/>
            <person name="Devos K.M."/>
            <person name="Bennetzen J.L."/>
            <person name="Unver T."/>
            <person name="Budak H."/>
            <person name="Gulick P.J."/>
            <person name="Galiba G."/>
            <person name="Kalapos B."/>
            <person name="Nelson D.R."/>
            <person name="Li P."/>
            <person name="You F.M."/>
            <person name="Luo M.C."/>
            <person name="Dvorak J."/>
        </authorList>
    </citation>
    <scope>NUCLEOTIDE SEQUENCE [LARGE SCALE GENOMIC DNA]</scope>
    <source>
        <strain evidence="12">cv. AL8/78</strain>
    </source>
</reference>
<dbReference type="GO" id="GO:0005524">
    <property type="term" value="F:ATP binding"/>
    <property type="evidence" value="ECO:0007669"/>
    <property type="project" value="UniProtKB-KW"/>
</dbReference>
<dbReference type="Proteomes" id="UP000015105">
    <property type="component" value="Chromosome 1D"/>
</dbReference>
<evidence type="ECO:0000256" key="1">
    <source>
        <dbReference type="ARBA" id="ARBA00004162"/>
    </source>
</evidence>
<keyword evidence="7" id="KW-0067">ATP-binding</keyword>
<keyword evidence="3" id="KW-0723">Serine/threonine-protein kinase</keyword>
<evidence type="ECO:0000313" key="13">
    <source>
        <dbReference type="Proteomes" id="UP000015105"/>
    </source>
</evidence>
<dbReference type="EC" id="2.7.11.1" evidence="2"/>
<comment type="catalytic activity">
    <reaction evidence="10">
        <text>L-threonyl-[protein] + ATP = O-phospho-L-threonyl-[protein] + ADP + H(+)</text>
        <dbReference type="Rhea" id="RHEA:46608"/>
        <dbReference type="Rhea" id="RHEA-COMP:11060"/>
        <dbReference type="Rhea" id="RHEA-COMP:11605"/>
        <dbReference type="ChEBI" id="CHEBI:15378"/>
        <dbReference type="ChEBI" id="CHEBI:30013"/>
        <dbReference type="ChEBI" id="CHEBI:30616"/>
        <dbReference type="ChEBI" id="CHEBI:61977"/>
        <dbReference type="ChEBI" id="CHEBI:456216"/>
        <dbReference type="EC" id="2.7.11.1"/>
    </reaction>
</comment>
<reference evidence="12" key="3">
    <citation type="journal article" date="2017" name="Nature">
        <title>Genome sequence of the progenitor of the wheat D genome Aegilops tauschii.</title>
        <authorList>
            <person name="Luo M.C."/>
            <person name="Gu Y.Q."/>
            <person name="Puiu D."/>
            <person name="Wang H."/>
            <person name="Twardziok S.O."/>
            <person name="Deal K.R."/>
            <person name="Huo N."/>
            <person name="Zhu T."/>
            <person name="Wang L."/>
            <person name="Wang Y."/>
            <person name="McGuire P.E."/>
            <person name="Liu S."/>
            <person name="Long H."/>
            <person name="Ramasamy R.K."/>
            <person name="Rodriguez J.C."/>
            <person name="Van S.L."/>
            <person name="Yuan L."/>
            <person name="Wang Z."/>
            <person name="Xia Z."/>
            <person name="Xiao L."/>
            <person name="Anderson O.D."/>
            <person name="Ouyang S."/>
            <person name="Liang Y."/>
            <person name="Zimin A.V."/>
            <person name="Pertea G."/>
            <person name="Qi P."/>
            <person name="Bennetzen J.L."/>
            <person name="Dai X."/>
            <person name="Dawson M.W."/>
            <person name="Muller H.G."/>
            <person name="Kugler K."/>
            <person name="Rivarola-Duarte L."/>
            <person name="Spannagl M."/>
            <person name="Mayer K.F.X."/>
            <person name="Lu F.H."/>
            <person name="Bevan M.W."/>
            <person name="Leroy P."/>
            <person name="Li P."/>
            <person name="You F.M."/>
            <person name="Sun Q."/>
            <person name="Liu Z."/>
            <person name="Lyons E."/>
            <person name="Wicker T."/>
            <person name="Salzberg S.L."/>
            <person name="Devos K.M."/>
            <person name="Dvorak J."/>
        </authorList>
    </citation>
    <scope>NUCLEOTIDE SEQUENCE [LARGE SCALE GENOMIC DNA]</scope>
    <source>
        <strain evidence="12">cv. AL8/78</strain>
    </source>
</reference>
<keyword evidence="4" id="KW-0808">Transferase</keyword>
<dbReference type="PANTHER" id="PTHR47982:SF48">
    <property type="entry name" value="NON-SPECIFIC SERINE_THREONINE PROTEIN KINASE"/>
    <property type="match status" value="1"/>
</dbReference>
<evidence type="ECO:0000256" key="4">
    <source>
        <dbReference type="ARBA" id="ARBA00022679"/>
    </source>
</evidence>
<evidence type="ECO:0000256" key="6">
    <source>
        <dbReference type="ARBA" id="ARBA00022741"/>
    </source>
</evidence>
<dbReference type="GO" id="GO:0004674">
    <property type="term" value="F:protein serine/threonine kinase activity"/>
    <property type="evidence" value="ECO:0007669"/>
    <property type="project" value="UniProtKB-KW"/>
</dbReference>
<dbReference type="EnsemblPlants" id="AET1Gv20811400.7">
    <property type="protein sequence ID" value="AET1Gv20811400.7"/>
    <property type="gene ID" value="AET1Gv20811400"/>
</dbReference>
<dbReference type="Gramene" id="AET1Gv20811400.7">
    <property type="protein sequence ID" value="AET1Gv20811400.7"/>
    <property type="gene ID" value="AET1Gv20811400"/>
</dbReference>
<name>A0A452ZK50_AEGTS</name>
<evidence type="ECO:0000256" key="7">
    <source>
        <dbReference type="ARBA" id="ARBA00022840"/>
    </source>
</evidence>